<gene>
    <name evidence="2" type="ORF">E3O21_09385</name>
    <name evidence="1" type="ORF">SAMN05216368_105331</name>
</gene>
<sequence length="99" mass="10636">MTQSKLEVDTGAVRGLAENFDAVRRGLSDASAVSAELGAMVGHAHLASVIDDFSSKWDDRRNELTEQLTQMHTMGQSIADGFESVDSELARALTETPPS</sequence>
<dbReference type="RefSeq" id="WP_104088152.1">
    <property type="nucleotide sequence ID" value="NZ_FNIB01000005.1"/>
</dbReference>
<organism evidence="1 3">
    <name type="scientific">Cryobacterium flavum</name>
    <dbReference type="NCBI Taxonomy" id="1424659"/>
    <lineage>
        <taxon>Bacteria</taxon>
        <taxon>Bacillati</taxon>
        <taxon>Actinomycetota</taxon>
        <taxon>Actinomycetes</taxon>
        <taxon>Micrococcales</taxon>
        <taxon>Microbacteriaceae</taxon>
        <taxon>Cryobacterium</taxon>
    </lineage>
</organism>
<evidence type="ECO:0000313" key="2">
    <source>
        <dbReference type="EMBL" id="TFB77836.1"/>
    </source>
</evidence>
<keyword evidence="4" id="KW-1185">Reference proteome</keyword>
<dbReference type="AlphaFoldDB" id="A0A4R8V545"/>
<dbReference type="Proteomes" id="UP000199639">
    <property type="component" value="Unassembled WGS sequence"/>
</dbReference>
<dbReference type="STRING" id="1424659.SAMN05216368_105331"/>
<reference evidence="1 3" key="1">
    <citation type="submission" date="2016-10" db="EMBL/GenBank/DDBJ databases">
        <authorList>
            <person name="Varghese N."/>
            <person name="Submissions S."/>
        </authorList>
    </citation>
    <scope>NUCLEOTIDE SEQUENCE [LARGE SCALE GENOMIC DNA]</scope>
    <source>
        <strain evidence="1 3">CGMCC 1.11215</strain>
    </source>
</reference>
<evidence type="ECO:0000313" key="1">
    <source>
        <dbReference type="EMBL" id="SDN47895.1"/>
    </source>
</evidence>
<protein>
    <submittedName>
        <fullName evidence="1">Excreted virulence factor EspC, type VII ESX diderm</fullName>
    </submittedName>
</protein>
<name>A0A4R8V545_9MICO</name>
<dbReference type="EMBL" id="SOFD01000024">
    <property type="protein sequence ID" value="TFB77836.1"/>
    <property type="molecule type" value="Genomic_DNA"/>
</dbReference>
<reference evidence="2 4" key="2">
    <citation type="submission" date="2019-03" db="EMBL/GenBank/DDBJ databases">
        <title>Genomics of glacier-inhabiting Cryobacterium strains.</title>
        <authorList>
            <person name="Liu Q."/>
            <person name="Xin Y.-H."/>
        </authorList>
    </citation>
    <scope>NUCLEOTIDE SEQUENCE [LARGE SCALE GENOMIC DNA]</scope>
    <source>
        <strain evidence="2 4">Hh8</strain>
    </source>
</reference>
<proteinExistence type="predicted"/>
<accession>A0A4R8V545</accession>
<evidence type="ECO:0000313" key="4">
    <source>
        <dbReference type="Proteomes" id="UP000298252"/>
    </source>
</evidence>
<dbReference type="Proteomes" id="UP000298252">
    <property type="component" value="Unassembled WGS sequence"/>
</dbReference>
<evidence type="ECO:0000313" key="3">
    <source>
        <dbReference type="Proteomes" id="UP000199639"/>
    </source>
</evidence>
<dbReference type="EMBL" id="FNIB01000005">
    <property type="protein sequence ID" value="SDN47895.1"/>
    <property type="molecule type" value="Genomic_DNA"/>
</dbReference>